<feature type="region of interest" description="Disordered" evidence="1">
    <location>
        <begin position="46"/>
        <end position="163"/>
    </location>
</feature>
<dbReference type="EMBL" id="OZ034829">
    <property type="protein sequence ID" value="CAL1685605.1"/>
    <property type="molecule type" value="Genomic_DNA"/>
</dbReference>
<dbReference type="Proteomes" id="UP001497644">
    <property type="component" value="Chromosome 6"/>
</dbReference>
<protein>
    <submittedName>
        <fullName evidence="2">Uncharacterized protein</fullName>
    </submittedName>
</protein>
<evidence type="ECO:0000256" key="1">
    <source>
        <dbReference type="SAM" id="MobiDB-lite"/>
    </source>
</evidence>
<keyword evidence="3" id="KW-1185">Reference proteome</keyword>
<organism evidence="2 3">
    <name type="scientific">Lasius platythorax</name>
    <dbReference type="NCBI Taxonomy" id="488582"/>
    <lineage>
        <taxon>Eukaryota</taxon>
        <taxon>Metazoa</taxon>
        <taxon>Ecdysozoa</taxon>
        <taxon>Arthropoda</taxon>
        <taxon>Hexapoda</taxon>
        <taxon>Insecta</taxon>
        <taxon>Pterygota</taxon>
        <taxon>Neoptera</taxon>
        <taxon>Endopterygota</taxon>
        <taxon>Hymenoptera</taxon>
        <taxon>Apocrita</taxon>
        <taxon>Aculeata</taxon>
        <taxon>Formicoidea</taxon>
        <taxon>Formicidae</taxon>
        <taxon>Formicinae</taxon>
        <taxon>Lasius</taxon>
        <taxon>Lasius</taxon>
    </lineage>
</organism>
<gene>
    <name evidence="2" type="ORF">LPLAT_LOCUS11056</name>
</gene>
<proteinExistence type="predicted"/>
<feature type="compositionally biased region" description="Basic and acidic residues" evidence="1">
    <location>
        <begin position="82"/>
        <end position="163"/>
    </location>
</feature>
<sequence>MHIIYNTRRPRGVAYACPAPQDIAMFVFGMTTESSSDNKVVSTYPSTVPRLNETHPIPSLPSKGEEIFALRSRGNKKRTREKTKSHSDESHTKKEDTKREKREKNEKERVRTQTDTDTKSGRVKAEITSKREKEWNKRRKGDDGRKGTRENRGRMEKRRAADE</sequence>
<evidence type="ECO:0000313" key="2">
    <source>
        <dbReference type="EMBL" id="CAL1685605.1"/>
    </source>
</evidence>
<dbReference type="AlphaFoldDB" id="A0AAV2P386"/>
<accession>A0AAV2P386</accession>
<name>A0AAV2P386_9HYME</name>
<evidence type="ECO:0000313" key="3">
    <source>
        <dbReference type="Proteomes" id="UP001497644"/>
    </source>
</evidence>
<reference evidence="2" key="1">
    <citation type="submission" date="2024-04" db="EMBL/GenBank/DDBJ databases">
        <authorList>
            <consortium name="Molecular Ecology Group"/>
        </authorList>
    </citation>
    <scope>NUCLEOTIDE SEQUENCE</scope>
</reference>